<dbReference type="GO" id="GO:0030681">
    <property type="term" value="C:multimeric ribonuclease P complex"/>
    <property type="evidence" value="ECO:0007669"/>
    <property type="project" value="TreeGrafter"/>
</dbReference>
<dbReference type="AlphaFoldDB" id="A0A9P4JIH1"/>
<dbReference type="GO" id="GO:0004526">
    <property type="term" value="F:ribonuclease P activity"/>
    <property type="evidence" value="ECO:0007669"/>
    <property type="project" value="TreeGrafter"/>
</dbReference>
<dbReference type="Pfam" id="PF08584">
    <property type="entry name" value="Ribonuc_P_40"/>
    <property type="match status" value="1"/>
</dbReference>
<protein>
    <submittedName>
        <fullName evidence="1">Uncharacterized protein</fullName>
    </submittedName>
</protein>
<reference evidence="1" key="1">
    <citation type="journal article" date="2020" name="Stud. Mycol.">
        <title>101 Dothideomycetes genomes: a test case for predicting lifestyles and emergence of pathogens.</title>
        <authorList>
            <person name="Haridas S."/>
            <person name="Albert R."/>
            <person name="Binder M."/>
            <person name="Bloem J."/>
            <person name="Labutti K."/>
            <person name="Salamov A."/>
            <person name="Andreopoulos B."/>
            <person name="Baker S."/>
            <person name="Barry K."/>
            <person name="Bills G."/>
            <person name="Bluhm B."/>
            <person name="Cannon C."/>
            <person name="Castanera R."/>
            <person name="Culley D."/>
            <person name="Daum C."/>
            <person name="Ezra D."/>
            <person name="Gonzalez J."/>
            <person name="Henrissat B."/>
            <person name="Kuo A."/>
            <person name="Liang C."/>
            <person name="Lipzen A."/>
            <person name="Lutzoni F."/>
            <person name="Magnuson J."/>
            <person name="Mondo S."/>
            <person name="Nolan M."/>
            <person name="Ohm R."/>
            <person name="Pangilinan J."/>
            <person name="Park H.-J."/>
            <person name="Ramirez L."/>
            <person name="Alfaro M."/>
            <person name="Sun H."/>
            <person name="Tritt A."/>
            <person name="Yoshinaga Y."/>
            <person name="Zwiers L.-H."/>
            <person name="Turgeon B."/>
            <person name="Goodwin S."/>
            <person name="Spatafora J."/>
            <person name="Crous P."/>
            <person name="Grigoriev I."/>
        </authorList>
    </citation>
    <scope>NUCLEOTIDE SEQUENCE</scope>
    <source>
        <strain evidence="1">ATCC 74209</strain>
    </source>
</reference>
<comment type="caution">
    <text evidence="1">The sequence shown here is derived from an EMBL/GenBank/DDBJ whole genome shotgun (WGS) entry which is preliminary data.</text>
</comment>
<dbReference type="GO" id="GO:0000172">
    <property type="term" value="C:ribonuclease MRP complex"/>
    <property type="evidence" value="ECO:0007669"/>
    <property type="project" value="TreeGrafter"/>
</dbReference>
<evidence type="ECO:0000313" key="1">
    <source>
        <dbReference type="EMBL" id="KAF2198656.1"/>
    </source>
</evidence>
<dbReference type="EMBL" id="ML994127">
    <property type="protein sequence ID" value="KAF2198656.1"/>
    <property type="molecule type" value="Genomic_DNA"/>
</dbReference>
<gene>
    <name evidence="1" type="ORF">GQ43DRAFT_443139</name>
</gene>
<dbReference type="PANTHER" id="PTHR15396:SF1">
    <property type="entry name" value="RIBONUCLEASE P PROTEIN SUBUNIT P40"/>
    <property type="match status" value="1"/>
</dbReference>
<keyword evidence="2" id="KW-1185">Reference proteome</keyword>
<dbReference type="GO" id="GO:0001682">
    <property type="term" value="P:tRNA 5'-leader removal"/>
    <property type="evidence" value="ECO:0007669"/>
    <property type="project" value="InterPro"/>
</dbReference>
<sequence length="377" mass="42915">MFDFTNPSTPSPKCYFTHSLLSSYVDPTHLPNKKQPFSTISKQPFSHNLDLVLPEEIYDIVRNDLFLASQPQLQPQNINTNTATSPVNLQYARVYMKLGDILSGDFFNQHVKQGNIALLSSGRPNIDDSHIFSLRAGILRIELDRATYERCGLQGRPIEDGGKKHKKARFVVEYDLKASSAVAGKKGFQRLMRATETVLNKTVTWLFCDLDGNGLKEGPILKHQPVIYNVQPSETRMEDVLVPRLHKNILEEVVKDQDECLELLEWLHLVSLKSPRLFSTDSISEFLSRYRVPDFTDGSSDGRTIRNIVRLRWRGFITPEFVKEVYLLLSKKGMGGAANEEESRAKWFALTANSFEGYGGCYTIMQFKGRETLVWES</sequence>
<dbReference type="GO" id="GO:0000447">
    <property type="term" value="P:endonucleolytic cleavage in ITS1 to separate SSU-rRNA from 5.8S rRNA and LSU-rRNA from tricistronic rRNA transcript (SSU-rRNA, 5.8S rRNA, LSU-rRNA)"/>
    <property type="evidence" value="ECO:0007669"/>
    <property type="project" value="TreeGrafter"/>
</dbReference>
<dbReference type="Proteomes" id="UP000799536">
    <property type="component" value="Unassembled WGS sequence"/>
</dbReference>
<organism evidence="1 2">
    <name type="scientific">Delitschia confertaspora ATCC 74209</name>
    <dbReference type="NCBI Taxonomy" id="1513339"/>
    <lineage>
        <taxon>Eukaryota</taxon>
        <taxon>Fungi</taxon>
        <taxon>Dikarya</taxon>
        <taxon>Ascomycota</taxon>
        <taxon>Pezizomycotina</taxon>
        <taxon>Dothideomycetes</taxon>
        <taxon>Pleosporomycetidae</taxon>
        <taxon>Pleosporales</taxon>
        <taxon>Delitschiaceae</taxon>
        <taxon>Delitschia</taxon>
    </lineage>
</organism>
<accession>A0A9P4JIH1</accession>
<dbReference type="GO" id="GO:0000171">
    <property type="term" value="F:ribonuclease MRP activity"/>
    <property type="evidence" value="ECO:0007669"/>
    <property type="project" value="TreeGrafter"/>
</dbReference>
<name>A0A9P4JIH1_9PLEO</name>
<feature type="non-terminal residue" evidence="1">
    <location>
        <position position="377"/>
    </location>
</feature>
<dbReference type="InterPro" id="IPR013893">
    <property type="entry name" value="RNase_P_Rpp40"/>
</dbReference>
<dbReference type="PANTHER" id="PTHR15396">
    <property type="entry name" value="RIBONUCLEASE P PROTEIN SUBUNIT P40"/>
    <property type="match status" value="1"/>
</dbReference>
<evidence type="ECO:0000313" key="2">
    <source>
        <dbReference type="Proteomes" id="UP000799536"/>
    </source>
</evidence>
<proteinExistence type="predicted"/>
<dbReference type="OrthoDB" id="63112at2759"/>